<comment type="caution">
    <text evidence="7">The sequence shown here is derived from an EMBL/GenBank/DDBJ whole genome shotgun (WGS) entry which is preliminary data.</text>
</comment>
<protein>
    <submittedName>
        <fullName evidence="7">DNA-directed RNA polymerase</fullName>
    </submittedName>
</protein>
<dbReference type="AlphaFoldDB" id="A0AAN6XZP0"/>
<keyword evidence="3 7" id="KW-0240">DNA-directed RNA polymerase</keyword>
<feature type="compositionally biased region" description="Polar residues" evidence="6">
    <location>
        <begin position="244"/>
        <end position="256"/>
    </location>
</feature>
<dbReference type="Proteomes" id="UP001301769">
    <property type="component" value="Unassembled WGS sequence"/>
</dbReference>
<feature type="compositionally biased region" description="Low complexity" evidence="6">
    <location>
        <begin position="257"/>
        <end position="277"/>
    </location>
</feature>
<organism evidence="7 8">
    <name type="scientific">Rhypophila decipiens</name>
    <dbReference type="NCBI Taxonomy" id="261697"/>
    <lineage>
        <taxon>Eukaryota</taxon>
        <taxon>Fungi</taxon>
        <taxon>Dikarya</taxon>
        <taxon>Ascomycota</taxon>
        <taxon>Pezizomycotina</taxon>
        <taxon>Sordariomycetes</taxon>
        <taxon>Sordariomycetidae</taxon>
        <taxon>Sordariales</taxon>
        <taxon>Naviculisporaceae</taxon>
        <taxon>Rhypophila</taxon>
    </lineage>
</organism>
<accession>A0AAN6XZP0</accession>
<dbReference type="InterPro" id="IPR036388">
    <property type="entry name" value="WH-like_DNA-bd_sf"/>
</dbReference>
<proteinExistence type="inferred from homology"/>
<keyword evidence="4" id="KW-0804">Transcription</keyword>
<dbReference type="GO" id="GO:0006383">
    <property type="term" value="P:transcription by RNA polymerase III"/>
    <property type="evidence" value="ECO:0007669"/>
    <property type="project" value="InterPro"/>
</dbReference>
<name>A0AAN6XZP0_9PEZI</name>
<evidence type="ECO:0000256" key="3">
    <source>
        <dbReference type="ARBA" id="ARBA00022478"/>
    </source>
</evidence>
<comment type="subcellular location">
    <subcellularLocation>
        <location evidence="1">Nucleus</location>
    </subcellularLocation>
</comment>
<dbReference type="Gene3D" id="1.10.10.10">
    <property type="entry name" value="Winged helix-like DNA-binding domain superfamily/Winged helix DNA-binding domain"/>
    <property type="match status" value="1"/>
</dbReference>
<sequence>MPGDNDIKIDVFKDLLYDAVREHGSESRLFTQSDLLDLNVIPDRDVLLLVKVVQALTADKLLVATREGSTLAWRWRSREEAKKYTSFPNDETMLVYTVIDEAGRDGIWNRTIKNKLKMHESLVKNAIKYLETKGFIEPMKNNVEHPNKKMYIKANLKPSERATGGPWFTDGELDTAFVEELQELVFDYIKTKSAYLSTHIPMSGGGGGGGGATRAPKKGVIRGAAPSTTAPGEDTTRGTKRSATEISNDSSPIMQNSALPPRSAPSATPAPAHTSSRNARKVFLPLPAGYKQYPTVTEIAQLIDRAGVTNNTTLSEADIQQLVDVLVFDGRVEPIKVNGRKGYRVTRAVKQDTQSFSKRRETNPDCVSGAPPIPNGLMEAPCGRCPVFDICVEGGPVSPSTCIYFPRWLGIEQAPPAVSKEVTAS</sequence>
<dbReference type="PANTHER" id="PTHR12780">
    <property type="entry name" value="RNA POLYMERASE III DNA DIRECTED , 39KD SUBUNIT-RELATED"/>
    <property type="match status" value="1"/>
</dbReference>
<dbReference type="InterPro" id="IPR007832">
    <property type="entry name" value="RNA_pol_Rpc34"/>
</dbReference>
<keyword evidence="8" id="KW-1185">Reference proteome</keyword>
<evidence type="ECO:0000256" key="4">
    <source>
        <dbReference type="ARBA" id="ARBA00023163"/>
    </source>
</evidence>
<gene>
    <name evidence="7" type="ORF">QBC37DRAFT_323527</name>
</gene>
<reference evidence="7" key="2">
    <citation type="submission" date="2023-05" db="EMBL/GenBank/DDBJ databases">
        <authorList>
            <consortium name="Lawrence Berkeley National Laboratory"/>
            <person name="Steindorff A."/>
            <person name="Hensen N."/>
            <person name="Bonometti L."/>
            <person name="Westerberg I."/>
            <person name="Brannstrom I.O."/>
            <person name="Guillou S."/>
            <person name="Cros-Aarteil S."/>
            <person name="Calhoun S."/>
            <person name="Haridas S."/>
            <person name="Kuo A."/>
            <person name="Mondo S."/>
            <person name="Pangilinan J."/>
            <person name="Riley R."/>
            <person name="Labutti K."/>
            <person name="Andreopoulos B."/>
            <person name="Lipzen A."/>
            <person name="Chen C."/>
            <person name="Yanf M."/>
            <person name="Daum C."/>
            <person name="Ng V."/>
            <person name="Clum A."/>
            <person name="Ohm R."/>
            <person name="Martin F."/>
            <person name="Silar P."/>
            <person name="Natvig D."/>
            <person name="Lalanne C."/>
            <person name="Gautier V."/>
            <person name="Ament-Velasquez S.L."/>
            <person name="Kruys A."/>
            <person name="Hutchinson M.I."/>
            <person name="Powell A.J."/>
            <person name="Barry K."/>
            <person name="Miller A.N."/>
            <person name="Grigoriev I.V."/>
            <person name="Debuchy R."/>
            <person name="Gladieux P."/>
            <person name="Thoren M.H."/>
            <person name="Johannesson H."/>
        </authorList>
    </citation>
    <scope>NUCLEOTIDE SEQUENCE</scope>
    <source>
        <strain evidence="7">PSN293</strain>
    </source>
</reference>
<feature type="region of interest" description="Disordered" evidence="6">
    <location>
        <begin position="203"/>
        <end position="279"/>
    </location>
</feature>
<evidence type="ECO:0000256" key="2">
    <source>
        <dbReference type="ARBA" id="ARBA00011038"/>
    </source>
</evidence>
<dbReference type="Pfam" id="PF05158">
    <property type="entry name" value="RNA_pol_Rpc34"/>
    <property type="match status" value="1"/>
</dbReference>
<evidence type="ECO:0000313" key="8">
    <source>
        <dbReference type="Proteomes" id="UP001301769"/>
    </source>
</evidence>
<keyword evidence="5" id="KW-0539">Nucleus</keyword>
<evidence type="ECO:0000256" key="1">
    <source>
        <dbReference type="ARBA" id="ARBA00004123"/>
    </source>
</evidence>
<dbReference type="InterPro" id="IPR036390">
    <property type="entry name" value="WH_DNA-bd_sf"/>
</dbReference>
<evidence type="ECO:0000256" key="6">
    <source>
        <dbReference type="SAM" id="MobiDB-lite"/>
    </source>
</evidence>
<evidence type="ECO:0000313" key="7">
    <source>
        <dbReference type="EMBL" id="KAK4209684.1"/>
    </source>
</evidence>
<dbReference type="SUPFAM" id="SSF46785">
    <property type="entry name" value="Winged helix' DNA-binding domain"/>
    <property type="match status" value="1"/>
</dbReference>
<dbReference type="PIRSF" id="PIRSF028763">
    <property type="entry name" value="RNA_pol_Rpc34"/>
    <property type="match status" value="1"/>
</dbReference>
<evidence type="ECO:0000256" key="5">
    <source>
        <dbReference type="ARBA" id="ARBA00023242"/>
    </source>
</evidence>
<comment type="similarity">
    <text evidence="2">Belongs to the eukaryotic RPC34/RPC39 RNA polymerase subunit family.</text>
</comment>
<dbReference type="InterPro" id="IPR016049">
    <property type="entry name" value="RNA_pol_Rpc34-like"/>
</dbReference>
<reference evidence="7" key="1">
    <citation type="journal article" date="2023" name="Mol. Phylogenet. Evol.">
        <title>Genome-scale phylogeny and comparative genomics of the fungal order Sordariales.</title>
        <authorList>
            <person name="Hensen N."/>
            <person name="Bonometti L."/>
            <person name="Westerberg I."/>
            <person name="Brannstrom I.O."/>
            <person name="Guillou S."/>
            <person name="Cros-Aarteil S."/>
            <person name="Calhoun S."/>
            <person name="Haridas S."/>
            <person name="Kuo A."/>
            <person name="Mondo S."/>
            <person name="Pangilinan J."/>
            <person name="Riley R."/>
            <person name="LaButti K."/>
            <person name="Andreopoulos B."/>
            <person name="Lipzen A."/>
            <person name="Chen C."/>
            <person name="Yan M."/>
            <person name="Daum C."/>
            <person name="Ng V."/>
            <person name="Clum A."/>
            <person name="Steindorff A."/>
            <person name="Ohm R.A."/>
            <person name="Martin F."/>
            <person name="Silar P."/>
            <person name="Natvig D.O."/>
            <person name="Lalanne C."/>
            <person name="Gautier V."/>
            <person name="Ament-Velasquez S.L."/>
            <person name="Kruys A."/>
            <person name="Hutchinson M.I."/>
            <person name="Powell A.J."/>
            <person name="Barry K."/>
            <person name="Miller A.N."/>
            <person name="Grigoriev I.V."/>
            <person name="Debuchy R."/>
            <person name="Gladieux P."/>
            <person name="Hiltunen Thoren M."/>
            <person name="Johannesson H."/>
        </authorList>
    </citation>
    <scope>NUCLEOTIDE SEQUENCE</scope>
    <source>
        <strain evidence="7">PSN293</strain>
    </source>
</reference>
<dbReference type="EMBL" id="MU858197">
    <property type="protein sequence ID" value="KAK4209684.1"/>
    <property type="molecule type" value="Genomic_DNA"/>
</dbReference>
<feature type="compositionally biased region" description="Gly residues" evidence="6">
    <location>
        <begin position="203"/>
        <end position="212"/>
    </location>
</feature>
<dbReference type="GO" id="GO:0005666">
    <property type="term" value="C:RNA polymerase III complex"/>
    <property type="evidence" value="ECO:0007669"/>
    <property type="project" value="InterPro"/>
</dbReference>